<dbReference type="Gene3D" id="3.20.20.70">
    <property type="entry name" value="Aldolase class I"/>
    <property type="match status" value="1"/>
</dbReference>
<organism evidence="15 16">
    <name type="scientific">Peredibacter starrii</name>
    <dbReference type="NCBI Taxonomy" id="28202"/>
    <lineage>
        <taxon>Bacteria</taxon>
        <taxon>Pseudomonadati</taxon>
        <taxon>Bdellovibrionota</taxon>
        <taxon>Bacteriovoracia</taxon>
        <taxon>Bacteriovoracales</taxon>
        <taxon>Bacteriovoracaceae</taxon>
        <taxon>Peredibacter</taxon>
    </lineage>
</organism>
<dbReference type="InterPro" id="IPR058240">
    <property type="entry name" value="rSAM_sf"/>
</dbReference>
<evidence type="ECO:0000256" key="10">
    <source>
        <dbReference type="ARBA" id="ARBA00022723"/>
    </source>
</evidence>
<name>A0AAX4HUL7_9BACT</name>
<dbReference type="SFLD" id="SFLDG01062">
    <property type="entry name" value="methyltransferase_(Class_A)"/>
    <property type="match status" value="1"/>
</dbReference>
<dbReference type="InterPro" id="IPR006638">
    <property type="entry name" value="Elp3/MiaA/NifB-like_rSAM"/>
</dbReference>
<evidence type="ECO:0000256" key="11">
    <source>
        <dbReference type="ARBA" id="ARBA00023004"/>
    </source>
</evidence>
<dbReference type="RefSeq" id="WP_321399515.1">
    <property type="nucleotide sequence ID" value="NZ_CP139487.1"/>
</dbReference>
<proteinExistence type="inferred from homology"/>
<dbReference type="InterPro" id="IPR007197">
    <property type="entry name" value="rSAM"/>
</dbReference>
<dbReference type="SFLD" id="SFLDS00029">
    <property type="entry name" value="Radical_SAM"/>
    <property type="match status" value="1"/>
</dbReference>
<comment type="cofactor">
    <cofactor evidence="1">
        <name>[4Fe-4S] cluster</name>
        <dbReference type="ChEBI" id="CHEBI:49883"/>
    </cofactor>
</comment>
<dbReference type="KEGG" id="psti:SOO65_08945"/>
<dbReference type="SUPFAM" id="SSF102114">
    <property type="entry name" value="Radical SAM enzymes"/>
    <property type="match status" value="1"/>
</dbReference>
<dbReference type="SFLD" id="SFLDF00275">
    <property type="entry name" value="adenosine_C2_methyltransferase"/>
    <property type="match status" value="1"/>
</dbReference>
<evidence type="ECO:0000256" key="1">
    <source>
        <dbReference type="ARBA" id="ARBA00001966"/>
    </source>
</evidence>
<keyword evidence="16" id="KW-1185">Reference proteome</keyword>
<dbReference type="EC" id="2.1.1.192" evidence="15"/>
<evidence type="ECO:0000256" key="6">
    <source>
        <dbReference type="ARBA" id="ARBA00022552"/>
    </source>
</evidence>
<comment type="similarity">
    <text evidence="3">Belongs to the radical SAM superfamily. RlmN family.</text>
</comment>
<protein>
    <submittedName>
        <fullName evidence="15">23S rRNA (Adenine(2503)-C(2))-methyltransferase RlmN</fullName>
        <ecNumber evidence="15">2.1.1.192</ecNumber>
    </submittedName>
</protein>
<dbReference type="InterPro" id="IPR040072">
    <property type="entry name" value="Methyltransferase_A"/>
</dbReference>
<dbReference type="CDD" id="cd01335">
    <property type="entry name" value="Radical_SAM"/>
    <property type="match status" value="1"/>
</dbReference>
<dbReference type="Pfam" id="PF04055">
    <property type="entry name" value="Radical_SAM"/>
    <property type="match status" value="1"/>
</dbReference>
<keyword evidence="8 15" id="KW-0808">Transferase</keyword>
<keyword evidence="7 15" id="KW-0489">Methyltransferase</keyword>
<dbReference type="PROSITE" id="PS51918">
    <property type="entry name" value="RADICAL_SAM"/>
    <property type="match status" value="1"/>
</dbReference>
<reference evidence="15 16" key="1">
    <citation type="submission" date="2023-11" db="EMBL/GenBank/DDBJ databases">
        <title>Peredibacter starrii A3.12.</title>
        <authorList>
            <person name="Mitchell R.J."/>
        </authorList>
    </citation>
    <scope>NUCLEOTIDE SEQUENCE [LARGE SCALE GENOMIC DNA]</scope>
    <source>
        <strain evidence="15 16">A3.12</strain>
    </source>
</reference>
<evidence type="ECO:0000256" key="5">
    <source>
        <dbReference type="ARBA" id="ARBA00022490"/>
    </source>
</evidence>
<evidence type="ECO:0000256" key="9">
    <source>
        <dbReference type="ARBA" id="ARBA00022691"/>
    </source>
</evidence>
<dbReference type="GO" id="GO:0030488">
    <property type="term" value="P:tRNA methylation"/>
    <property type="evidence" value="ECO:0007669"/>
    <property type="project" value="InterPro"/>
</dbReference>
<dbReference type="InterPro" id="IPR004383">
    <property type="entry name" value="rRNA_lsu_MTrfase_RlmN/Cfr"/>
</dbReference>
<sequence>MRTSFYQYTLPELQELFALQGLPSSGPGLMFNWHYKKRKTEPCVIDLAKKSIAYVAENFSFDLPTLDTVHESQDKTVKFLFKFKDDLKVETVLIPFNGKYTICISSQVGCAMKCSFCHTGTQGLKRNLSTEEIIGQFLEAQRWLSANRPEDDRILNIVFMGQGEPLHNFDAVKKACEIFLTQHGLSLAPHKITISTAGYLPGLQRWKAEMPKVNIAVSLHSVIKEKRDKLIPINQRYPVEDVMKFAEEIPEGRTRFVTYEYLMIKNFNDSDEDAHITGRALAGKNVYISLIPFNPFPGTEYERPEMHEVDHFKTILDSYKIPTLIRKTKGDEILAACGQLHSGKNK</sequence>
<gene>
    <name evidence="15" type="primary">rlmN</name>
    <name evidence="15" type="ORF">SOO65_08945</name>
</gene>
<dbReference type="AlphaFoldDB" id="A0AAX4HUL7"/>
<keyword evidence="5" id="KW-0963">Cytoplasm</keyword>
<evidence type="ECO:0000256" key="7">
    <source>
        <dbReference type="ARBA" id="ARBA00022603"/>
    </source>
</evidence>
<dbReference type="SMART" id="SM00729">
    <property type="entry name" value="Elp3"/>
    <property type="match status" value="1"/>
</dbReference>
<evidence type="ECO:0000256" key="12">
    <source>
        <dbReference type="ARBA" id="ARBA00023014"/>
    </source>
</evidence>
<dbReference type="GO" id="GO:0070475">
    <property type="term" value="P:rRNA base methylation"/>
    <property type="evidence" value="ECO:0007669"/>
    <property type="project" value="InterPro"/>
</dbReference>
<evidence type="ECO:0000256" key="8">
    <source>
        <dbReference type="ARBA" id="ARBA00022679"/>
    </source>
</evidence>
<dbReference type="GO" id="GO:0005737">
    <property type="term" value="C:cytoplasm"/>
    <property type="evidence" value="ECO:0007669"/>
    <property type="project" value="UniProtKB-SubCell"/>
</dbReference>
<evidence type="ECO:0000259" key="14">
    <source>
        <dbReference type="PROSITE" id="PS51918"/>
    </source>
</evidence>
<dbReference type="PANTHER" id="PTHR30544">
    <property type="entry name" value="23S RRNA METHYLTRANSFERASE"/>
    <property type="match status" value="1"/>
</dbReference>
<dbReference type="GO" id="GO:0046872">
    <property type="term" value="F:metal ion binding"/>
    <property type="evidence" value="ECO:0007669"/>
    <property type="project" value="UniProtKB-KW"/>
</dbReference>
<dbReference type="GO" id="GO:0051539">
    <property type="term" value="F:4 iron, 4 sulfur cluster binding"/>
    <property type="evidence" value="ECO:0007669"/>
    <property type="project" value="UniProtKB-KW"/>
</dbReference>
<feature type="domain" description="Radical SAM core" evidence="14">
    <location>
        <begin position="96"/>
        <end position="331"/>
    </location>
</feature>
<comment type="subcellular location">
    <subcellularLocation>
        <location evidence="2">Cytoplasm</location>
    </subcellularLocation>
</comment>
<evidence type="ECO:0000313" key="16">
    <source>
        <dbReference type="Proteomes" id="UP001324634"/>
    </source>
</evidence>
<dbReference type="Proteomes" id="UP001324634">
    <property type="component" value="Chromosome"/>
</dbReference>
<evidence type="ECO:0000256" key="2">
    <source>
        <dbReference type="ARBA" id="ARBA00004496"/>
    </source>
</evidence>
<dbReference type="InterPro" id="IPR013785">
    <property type="entry name" value="Aldolase_TIM"/>
</dbReference>
<keyword evidence="4" id="KW-0004">4Fe-4S</keyword>
<dbReference type="PANTHER" id="PTHR30544:SF5">
    <property type="entry name" value="RADICAL SAM CORE DOMAIN-CONTAINING PROTEIN"/>
    <property type="match status" value="1"/>
</dbReference>
<keyword evidence="9" id="KW-0949">S-adenosyl-L-methionine</keyword>
<dbReference type="GO" id="GO:0008173">
    <property type="term" value="F:RNA methyltransferase activity"/>
    <property type="evidence" value="ECO:0007669"/>
    <property type="project" value="InterPro"/>
</dbReference>
<dbReference type="EMBL" id="CP139487">
    <property type="protein sequence ID" value="WPU66875.1"/>
    <property type="molecule type" value="Genomic_DNA"/>
</dbReference>
<keyword evidence="10" id="KW-0479">Metal-binding</keyword>
<evidence type="ECO:0000256" key="13">
    <source>
        <dbReference type="ARBA" id="ARBA00023157"/>
    </source>
</evidence>
<keyword evidence="12" id="KW-0411">Iron-sulfur</keyword>
<dbReference type="InterPro" id="IPR027492">
    <property type="entry name" value="RNA_MTrfase_RlmN"/>
</dbReference>
<evidence type="ECO:0000313" key="15">
    <source>
        <dbReference type="EMBL" id="WPU66875.1"/>
    </source>
</evidence>
<keyword evidence="11" id="KW-0408">Iron</keyword>
<dbReference type="PIRSF" id="PIRSF006004">
    <property type="entry name" value="CHP00048"/>
    <property type="match status" value="1"/>
</dbReference>
<evidence type="ECO:0000256" key="3">
    <source>
        <dbReference type="ARBA" id="ARBA00007544"/>
    </source>
</evidence>
<evidence type="ECO:0000256" key="4">
    <source>
        <dbReference type="ARBA" id="ARBA00022485"/>
    </source>
</evidence>
<dbReference type="NCBIfam" id="TIGR00048">
    <property type="entry name" value="rRNA_mod_RlmN"/>
    <property type="match status" value="1"/>
</dbReference>
<keyword evidence="6" id="KW-0698">rRNA processing</keyword>
<accession>A0AAX4HUL7</accession>
<keyword evidence="13" id="KW-1015">Disulfide bond</keyword>